<dbReference type="STRING" id="1064592.G0VKS7"/>
<dbReference type="InterPro" id="IPR036865">
    <property type="entry name" value="CRAL-TRIO_dom_sf"/>
</dbReference>
<dbReference type="AlphaFoldDB" id="G0VKS7"/>
<dbReference type="InterPro" id="IPR001251">
    <property type="entry name" value="CRAL-TRIO_dom"/>
</dbReference>
<dbReference type="PANTHER" id="PTHR46590:SF1">
    <property type="entry name" value="PHOSPHATIDYLINOSITOL TRANSFER PROTEIN CSR1"/>
    <property type="match status" value="1"/>
</dbReference>
<dbReference type="HOGENOM" id="CLU_016665_3_0_1"/>
<name>G0VKS7_NAUCA</name>
<dbReference type="GO" id="GO:2001247">
    <property type="term" value="P:positive regulation of phosphatidylcholine biosynthetic process"/>
    <property type="evidence" value="ECO:0007669"/>
    <property type="project" value="EnsemblFungi"/>
</dbReference>
<dbReference type="CDD" id="cd00170">
    <property type="entry name" value="SEC14"/>
    <property type="match status" value="1"/>
</dbReference>
<evidence type="ECO:0000313" key="3">
    <source>
        <dbReference type="EMBL" id="CCC72115.1"/>
    </source>
</evidence>
<organism evidence="3 4">
    <name type="scientific">Naumovozyma castellii</name>
    <name type="common">Yeast</name>
    <name type="synonym">Saccharomyces castellii</name>
    <dbReference type="NCBI Taxonomy" id="27288"/>
    <lineage>
        <taxon>Eukaryota</taxon>
        <taxon>Fungi</taxon>
        <taxon>Dikarya</taxon>
        <taxon>Ascomycota</taxon>
        <taxon>Saccharomycotina</taxon>
        <taxon>Saccharomycetes</taxon>
        <taxon>Saccharomycetales</taxon>
        <taxon>Saccharomycetaceae</taxon>
        <taxon>Naumovozyma</taxon>
    </lineage>
</organism>
<protein>
    <recommendedName>
        <fullName evidence="2">CRAL-TRIO domain-containing protein</fullName>
    </recommendedName>
</protein>
<gene>
    <name evidence="3" type="primary">NCAS0J01360</name>
    <name evidence="3" type="ordered locus">NCAS_0J01360</name>
</gene>
<dbReference type="GO" id="GO:0043001">
    <property type="term" value="P:Golgi to plasma membrane protein transport"/>
    <property type="evidence" value="ECO:0007669"/>
    <property type="project" value="EnsemblFungi"/>
</dbReference>
<dbReference type="SMART" id="SM00516">
    <property type="entry name" value="SEC14"/>
    <property type="match status" value="1"/>
</dbReference>
<accession>G0VKS7</accession>
<dbReference type="Proteomes" id="UP000001640">
    <property type="component" value="Chromosome 10"/>
</dbReference>
<dbReference type="SMART" id="SM01100">
    <property type="entry name" value="CRAL_TRIO_N"/>
    <property type="match status" value="1"/>
</dbReference>
<dbReference type="InterPro" id="IPR052432">
    <property type="entry name" value="PITP/CRAL-TRIO"/>
</dbReference>
<dbReference type="KEGG" id="ncs:NCAS_0J01360"/>
<dbReference type="EMBL" id="HE576761">
    <property type="protein sequence ID" value="CCC72115.1"/>
    <property type="molecule type" value="Genomic_DNA"/>
</dbReference>
<dbReference type="GO" id="GO:0046488">
    <property type="term" value="P:phosphatidylinositol metabolic process"/>
    <property type="evidence" value="ECO:0007669"/>
    <property type="project" value="EnsemblFungi"/>
</dbReference>
<dbReference type="RefSeq" id="XP_003678453.1">
    <property type="nucleotide sequence ID" value="XM_003678405.1"/>
</dbReference>
<dbReference type="PROSITE" id="PS50191">
    <property type="entry name" value="CRAL_TRIO"/>
    <property type="match status" value="1"/>
</dbReference>
<reference evidence="3 4" key="1">
    <citation type="journal article" date="2011" name="Proc. Natl. Acad. Sci. U.S.A.">
        <title>Evolutionary erosion of yeast sex chromosomes by mating-type switching accidents.</title>
        <authorList>
            <person name="Gordon J.L."/>
            <person name="Armisen D."/>
            <person name="Proux-Wera E."/>
            <person name="Oheigeartaigh S.S."/>
            <person name="Byrne K.P."/>
            <person name="Wolfe K.H."/>
        </authorList>
    </citation>
    <scope>NUCLEOTIDE SEQUENCE [LARGE SCALE GENOMIC DNA]</scope>
    <source>
        <strain evidence="4">ATCC 76901 / BCRC 22586 / CBS 4309 / NBRC 1992 / NRRL Y-12630</strain>
    </source>
</reference>
<dbReference type="Pfam" id="PF03765">
    <property type="entry name" value="CRAL_TRIO_N"/>
    <property type="match status" value="1"/>
</dbReference>
<dbReference type="SUPFAM" id="SSF52087">
    <property type="entry name" value="CRAL/TRIO domain"/>
    <property type="match status" value="1"/>
</dbReference>
<feature type="region of interest" description="Disordered" evidence="1">
    <location>
        <begin position="1"/>
        <end position="20"/>
    </location>
</feature>
<sequence length="446" mass="51862">MVSIQSNNSMTSKERSHSRKWQNLDVNKEVVLKQVWTYLFHLWGIPVDGSEAFKEQQVLSPCNSIKSVPEQQPKKKSSLFGKLYSMTSTATQDNQQHHHHHHSQNSTGTIQYIPGLIHPEFERLTVDVSATQEEFWNMLRLDPPDNHLLRFIRARKWNTDKSIKMLSSTFQFRLSKMHINELLNDGERAIYDKDIKGIIKNLELQKAVIFTSTSDSCPLIVVRPKFHYSSDQTEKELEEYAILVIELSRLFMRDQASSILFDLTDFSLSNMEYAPVKFLITCFEAHYPESLKHLFVHKAPWLFNPIWNIIKNSLDPVVASKITFTKNAQELAKFIPMDQIPSYLDGENDSIDLDHYSPPDGSLDKHFHDDTKGKQEALERRKQLIDEFIKMTVKWIESSNKEDSKAFAKQRYQLSDELGRSYVELDPFIRSRSSYDLSGQLDLNKN</sequence>
<dbReference type="GO" id="GO:0005811">
    <property type="term" value="C:lipid droplet"/>
    <property type="evidence" value="ECO:0007669"/>
    <property type="project" value="EnsemblFungi"/>
</dbReference>
<dbReference type="OMA" id="WRLIKGW"/>
<dbReference type="InterPro" id="IPR011074">
    <property type="entry name" value="CRAL/TRIO_N_dom"/>
</dbReference>
<feature type="domain" description="CRAL-TRIO" evidence="2">
    <location>
        <begin position="195"/>
        <end position="352"/>
    </location>
</feature>
<evidence type="ECO:0000313" key="4">
    <source>
        <dbReference type="Proteomes" id="UP000001640"/>
    </source>
</evidence>
<feature type="compositionally biased region" description="Polar residues" evidence="1">
    <location>
        <begin position="1"/>
        <end position="11"/>
    </location>
</feature>
<dbReference type="GeneID" id="96905812"/>
<dbReference type="eggNOG" id="KOG1470">
    <property type="taxonomic scope" value="Eukaryota"/>
</dbReference>
<dbReference type="SUPFAM" id="SSF46938">
    <property type="entry name" value="CRAL/TRIO N-terminal domain"/>
    <property type="match status" value="1"/>
</dbReference>
<evidence type="ECO:0000259" key="2">
    <source>
        <dbReference type="PROSITE" id="PS50191"/>
    </source>
</evidence>
<proteinExistence type="predicted"/>
<dbReference type="PANTHER" id="PTHR46590">
    <property type="entry name" value="PHOSPHATIDYLINOSITOL TRANSFER PROTEIN CSR1-RELATED"/>
    <property type="match status" value="1"/>
</dbReference>
<dbReference type="Gene3D" id="3.40.525.10">
    <property type="entry name" value="CRAL-TRIO lipid binding domain"/>
    <property type="match status" value="1"/>
</dbReference>
<dbReference type="Pfam" id="PF00650">
    <property type="entry name" value="CRAL_TRIO"/>
    <property type="match status" value="1"/>
</dbReference>
<dbReference type="GO" id="GO:0005829">
    <property type="term" value="C:cytosol"/>
    <property type="evidence" value="ECO:0007669"/>
    <property type="project" value="EnsemblFungi"/>
</dbReference>
<dbReference type="GO" id="GO:0005768">
    <property type="term" value="C:endosome"/>
    <property type="evidence" value="ECO:0007669"/>
    <property type="project" value="EnsemblFungi"/>
</dbReference>
<evidence type="ECO:0000256" key="1">
    <source>
        <dbReference type="SAM" id="MobiDB-lite"/>
    </source>
</evidence>
<dbReference type="FunCoup" id="G0VKS7">
    <property type="interactions" value="226"/>
</dbReference>
<dbReference type="InterPro" id="IPR036273">
    <property type="entry name" value="CRAL/TRIO_N_dom_sf"/>
</dbReference>
<dbReference type="GO" id="GO:0008526">
    <property type="term" value="F:phosphatidylinositol transfer activity"/>
    <property type="evidence" value="ECO:0007669"/>
    <property type="project" value="EnsemblFungi"/>
</dbReference>
<dbReference type="OrthoDB" id="43460at2759"/>
<dbReference type="GO" id="GO:1901352">
    <property type="term" value="P:negative regulation of phosphatidylglycerol biosynthetic process"/>
    <property type="evidence" value="ECO:0007669"/>
    <property type="project" value="EnsemblFungi"/>
</dbReference>
<dbReference type="GO" id="GO:0045717">
    <property type="term" value="P:negative regulation of fatty acid biosynthetic process"/>
    <property type="evidence" value="ECO:0007669"/>
    <property type="project" value="EnsemblFungi"/>
</dbReference>
<reference key="2">
    <citation type="submission" date="2011-08" db="EMBL/GenBank/DDBJ databases">
        <title>Genome sequence of Naumovozyma castellii.</title>
        <authorList>
            <person name="Gordon J.L."/>
            <person name="Armisen D."/>
            <person name="Proux-Wera E."/>
            <person name="OhEigeartaigh S.S."/>
            <person name="Byrne K.P."/>
            <person name="Wolfe K.H."/>
        </authorList>
    </citation>
    <scope>NUCLEOTIDE SEQUENCE</scope>
    <source>
        <strain>Type strain:CBS 4309</strain>
    </source>
</reference>
<dbReference type="InParanoid" id="G0VKS7"/>
<keyword evidence="4" id="KW-1185">Reference proteome</keyword>